<dbReference type="Proteomes" id="UP001558713">
    <property type="component" value="Unassembled WGS sequence"/>
</dbReference>
<name>A0ABD0ZBK9_CARAN</name>
<evidence type="ECO:0000313" key="2">
    <source>
        <dbReference type="EMBL" id="KAL1192080.1"/>
    </source>
</evidence>
<dbReference type="InterPro" id="IPR005135">
    <property type="entry name" value="Endo/exonuclease/phosphatase"/>
</dbReference>
<evidence type="ECO:0000313" key="3">
    <source>
        <dbReference type="Proteomes" id="UP001558713"/>
    </source>
</evidence>
<proteinExistence type="predicted"/>
<dbReference type="PANTHER" id="PTHR33710:SF77">
    <property type="entry name" value="DNASE I-LIKE SUPERFAMILY PROTEIN"/>
    <property type="match status" value="1"/>
</dbReference>
<dbReference type="InterPro" id="IPR036691">
    <property type="entry name" value="Endo/exonu/phosph_ase_sf"/>
</dbReference>
<dbReference type="Gene3D" id="3.60.10.10">
    <property type="entry name" value="Endonuclease/exonuclease/phosphatase"/>
    <property type="match status" value="1"/>
</dbReference>
<feature type="domain" description="Endonuclease/exonuclease/phosphatase" evidence="1">
    <location>
        <begin position="23"/>
        <end position="141"/>
    </location>
</feature>
<dbReference type="PANTHER" id="PTHR33710">
    <property type="entry name" value="BNAC02G09200D PROTEIN"/>
    <property type="match status" value="1"/>
</dbReference>
<evidence type="ECO:0000259" key="1">
    <source>
        <dbReference type="Pfam" id="PF03372"/>
    </source>
</evidence>
<dbReference type="Pfam" id="PF03372">
    <property type="entry name" value="Exo_endo_phos"/>
    <property type="match status" value="1"/>
</dbReference>
<sequence length="412" mass="46538">MITCRLKLPNVSSEIVVSFVYAVNCRYRRRELWQDICQMAISSCTANTPWLLLGDFNQSLDPADASTGSSRITAGMNEFRQCLSQADISDLPYRGNHFTWWNKQEENPIAKKIDRVLANDKWRTSFPLSYSNFGEPEFSDHSPSCVHLGILAQGKKSPFKFSNFLLHHSGFLGVVADAWRDMHFQGTSMFILSKKLKLLKRTIKSFSRENYSDLERRVSEASKILISCQNNFLMAPSPQLAALEKIAHSKWLELAIAEERFLAQRARISWLAHGDCNSSFFHKMVASRRAGNQIHYLIDPSGRRIETQEDIAAHCVDFYTSLLGGNTQPLDQSDIDLISSFVPFKCTEEVRSLLSTAVTPDKIKAEIFSLPLNKSPGPDGYSSEFLKASWNIIGQEVTTAILEFFSSGQILK</sequence>
<gene>
    <name evidence="2" type="ORF">V5N11_029977</name>
</gene>
<organism evidence="2 3">
    <name type="scientific">Cardamine amara subsp. amara</name>
    <dbReference type="NCBI Taxonomy" id="228776"/>
    <lineage>
        <taxon>Eukaryota</taxon>
        <taxon>Viridiplantae</taxon>
        <taxon>Streptophyta</taxon>
        <taxon>Embryophyta</taxon>
        <taxon>Tracheophyta</taxon>
        <taxon>Spermatophyta</taxon>
        <taxon>Magnoliopsida</taxon>
        <taxon>eudicotyledons</taxon>
        <taxon>Gunneridae</taxon>
        <taxon>Pentapetalae</taxon>
        <taxon>rosids</taxon>
        <taxon>malvids</taxon>
        <taxon>Brassicales</taxon>
        <taxon>Brassicaceae</taxon>
        <taxon>Cardamineae</taxon>
        <taxon>Cardamine</taxon>
    </lineage>
</organism>
<dbReference type="SUPFAM" id="SSF56219">
    <property type="entry name" value="DNase I-like"/>
    <property type="match status" value="1"/>
</dbReference>
<keyword evidence="3" id="KW-1185">Reference proteome</keyword>
<dbReference type="EMBL" id="JBANAX010000833">
    <property type="protein sequence ID" value="KAL1192080.1"/>
    <property type="molecule type" value="Genomic_DNA"/>
</dbReference>
<accession>A0ABD0ZBK9</accession>
<reference evidence="2 3" key="1">
    <citation type="submission" date="2024-04" db="EMBL/GenBank/DDBJ databases">
        <title>Genome assembly C_amara_ONT_v2.</title>
        <authorList>
            <person name="Yant L."/>
            <person name="Moore C."/>
            <person name="Slenker M."/>
        </authorList>
    </citation>
    <scope>NUCLEOTIDE SEQUENCE [LARGE SCALE GENOMIC DNA]</scope>
    <source>
        <tissue evidence="2">Leaf</tissue>
    </source>
</reference>
<dbReference type="AlphaFoldDB" id="A0ABD0ZBK9"/>
<protein>
    <recommendedName>
        <fullName evidence="1">Endonuclease/exonuclease/phosphatase domain-containing protein</fullName>
    </recommendedName>
</protein>
<comment type="caution">
    <text evidence="2">The sequence shown here is derived from an EMBL/GenBank/DDBJ whole genome shotgun (WGS) entry which is preliminary data.</text>
</comment>